<evidence type="ECO:0000256" key="5">
    <source>
        <dbReference type="ARBA" id="ARBA00023242"/>
    </source>
</evidence>
<dbReference type="PANTHER" id="PTHR15439">
    <property type="entry name" value="RETINOBLASTOMA-BINDING PROTEIN 6"/>
    <property type="match status" value="1"/>
</dbReference>
<dbReference type="GO" id="GO:0016567">
    <property type="term" value="P:protein ubiquitination"/>
    <property type="evidence" value="ECO:0007669"/>
    <property type="project" value="InterPro"/>
</dbReference>
<evidence type="ECO:0000259" key="9">
    <source>
        <dbReference type="PROSITE" id="PS51282"/>
    </source>
</evidence>
<dbReference type="Pfam" id="PF08783">
    <property type="entry name" value="DWNN"/>
    <property type="match status" value="1"/>
</dbReference>
<accession>A0A7E4V5T4</accession>
<organism evidence="10 11">
    <name type="scientific">Panagrellus redivivus</name>
    <name type="common">Microworm</name>
    <dbReference type="NCBI Taxonomy" id="6233"/>
    <lineage>
        <taxon>Eukaryota</taxon>
        <taxon>Metazoa</taxon>
        <taxon>Ecdysozoa</taxon>
        <taxon>Nematoda</taxon>
        <taxon>Chromadorea</taxon>
        <taxon>Rhabditida</taxon>
        <taxon>Tylenchina</taxon>
        <taxon>Panagrolaimomorpha</taxon>
        <taxon>Panagrolaimoidea</taxon>
        <taxon>Panagrolaimidae</taxon>
        <taxon>Panagrellus</taxon>
    </lineage>
</organism>
<dbReference type="WBParaSite" id="Pan_g16931.t1">
    <property type="protein sequence ID" value="Pan_g16931.t1"/>
    <property type="gene ID" value="Pan_g16931"/>
</dbReference>
<evidence type="ECO:0000256" key="2">
    <source>
        <dbReference type="ARBA" id="ARBA00022723"/>
    </source>
</evidence>
<dbReference type="AlphaFoldDB" id="A0A7E4V5T4"/>
<dbReference type="InterPro" id="IPR018957">
    <property type="entry name" value="Znf_C3HC4_RING-type"/>
</dbReference>
<dbReference type="PANTHER" id="PTHR15439:SF0">
    <property type="entry name" value="CELL DIVISION CYCLE AND APOPTOSIS REGULATOR PROTEIN 1-RELATED"/>
    <property type="match status" value="1"/>
</dbReference>
<dbReference type="InterPro" id="IPR001841">
    <property type="entry name" value="Znf_RING"/>
</dbReference>
<comment type="subcellular location">
    <subcellularLocation>
        <location evidence="1">Nucleus</location>
    </subcellularLocation>
</comment>
<reference evidence="10" key="1">
    <citation type="journal article" date="2013" name="Genetics">
        <title>The draft genome and transcriptome of Panagrellus redivivus are shaped by the harsh demands of a free-living lifestyle.</title>
        <authorList>
            <person name="Srinivasan J."/>
            <person name="Dillman A.R."/>
            <person name="Macchietto M.G."/>
            <person name="Heikkinen L."/>
            <person name="Lakso M."/>
            <person name="Fracchia K.M."/>
            <person name="Antoshechkin I."/>
            <person name="Mortazavi A."/>
            <person name="Wong G."/>
            <person name="Sternberg P.W."/>
        </authorList>
    </citation>
    <scope>NUCLEOTIDE SEQUENCE [LARGE SCALE GENOMIC DNA]</scope>
    <source>
        <strain evidence="10">MT8872</strain>
    </source>
</reference>
<evidence type="ECO:0000313" key="10">
    <source>
        <dbReference type="Proteomes" id="UP000492821"/>
    </source>
</evidence>
<feature type="region of interest" description="Disordered" evidence="7">
    <location>
        <begin position="290"/>
        <end position="321"/>
    </location>
</feature>
<dbReference type="Pfam" id="PF00097">
    <property type="entry name" value="zf-C3HC4"/>
    <property type="match status" value="1"/>
</dbReference>
<evidence type="ECO:0000259" key="8">
    <source>
        <dbReference type="PROSITE" id="PS50089"/>
    </source>
</evidence>
<feature type="domain" description="RING-type" evidence="8">
    <location>
        <begin position="243"/>
        <end position="287"/>
    </location>
</feature>
<dbReference type="GO" id="GO:0006397">
    <property type="term" value="P:mRNA processing"/>
    <property type="evidence" value="ECO:0007669"/>
    <property type="project" value="InterPro"/>
</dbReference>
<keyword evidence="2" id="KW-0479">Metal-binding</keyword>
<dbReference type="InterPro" id="IPR014891">
    <property type="entry name" value="DWNN_domain"/>
</dbReference>
<dbReference type="SMART" id="SM01180">
    <property type="entry name" value="DWNN"/>
    <property type="match status" value="1"/>
</dbReference>
<dbReference type="GO" id="GO:0005634">
    <property type="term" value="C:nucleus"/>
    <property type="evidence" value="ECO:0007669"/>
    <property type="project" value="UniProtKB-SubCell"/>
</dbReference>
<feature type="domain" description="DWNN" evidence="9">
    <location>
        <begin position="5"/>
        <end position="75"/>
    </location>
</feature>
<dbReference type="Gene3D" id="3.30.40.10">
    <property type="entry name" value="Zinc/RING finger domain, C3HC4 (zinc finger)"/>
    <property type="match status" value="1"/>
</dbReference>
<dbReference type="InterPro" id="IPR033489">
    <property type="entry name" value="RBBP6"/>
</dbReference>
<reference evidence="11" key="2">
    <citation type="submission" date="2020-10" db="UniProtKB">
        <authorList>
            <consortium name="WormBaseParasite"/>
        </authorList>
    </citation>
    <scope>IDENTIFICATION</scope>
</reference>
<dbReference type="InterPro" id="IPR013083">
    <property type="entry name" value="Znf_RING/FYVE/PHD"/>
</dbReference>
<dbReference type="Gene3D" id="3.10.20.90">
    <property type="entry name" value="Phosphatidylinositol 3-kinase Catalytic Subunit, Chain A, domain 1"/>
    <property type="match status" value="1"/>
</dbReference>
<dbReference type="SUPFAM" id="SSF57850">
    <property type="entry name" value="RING/U-box"/>
    <property type="match status" value="1"/>
</dbReference>
<dbReference type="Proteomes" id="UP000492821">
    <property type="component" value="Unassembled WGS sequence"/>
</dbReference>
<dbReference type="GO" id="GO:0006511">
    <property type="term" value="P:ubiquitin-dependent protein catabolic process"/>
    <property type="evidence" value="ECO:0007669"/>
    <property type="project" value="TreeGrafter"/>
</dbReference>
<name>A0A7E4V5T4_PANRE</name>
<protein>
    <submittedName>
        <fullName evidence="11">E3 ubiquitin-protein ligase RBBP6</fullName>
    </submittedName>
</protein>
<keyword evidence="10" id="KW-1185">Reference proteome</keyword>
<evidence type="ECO:0000313" key="11">
    <source>
        <dbReference type="WBParaSite" id="Pan_g16931.t1"/>
    </source>
</evidence>
<evidence type="ECO:0000256" key="3">
    <source>
        <dbReference type="ARBA" id="ARBA00022771"/>
    </source>
</evidence>
<feature type="compositionally biased region" description="Low complexity" evidence="7">
    <location>
        <begin position="292"/>
        <end position="307"/>
    </location>
</feature>
<sequence>MSSTVHYKFRSVNDLKVINFDSASIAVSDLVQQICAVEKINMEMFDLKLSSANNNQYERDGIVPKNSMVIVQRVPAENAKKAPKTNNAEITTTSPKIPKAVPHIDVDEFSKMSESERLQHALLQSTYKYDPSNYSRKSATKKVVAKVPESFQCSRCYELGAHFTSYCPLLGTRTTSGIPNSELIETTEDDPDRMLHGNGKWYITKMLQRTREQKKQREQLRLGALGQTLAPTMETEVPDDLKCLICHDLYKDAIILRCGDSFCGDCIYETVKTAALNNRVCLCPQCQEPAHSIPSKSKPIDISSSSENETESESESCDSNFSEYDARDMEVIETAWSLVHTFEPEDAEAGLRHR</sequence>
<keyword evidence="3 6" id="KW-0863">Zinc-finger</keyword>
<dbReference type="PROSITE" id="PS50089">
    <property type="entry name" value="ZF_RING_2"/>
    <property type="match status" value="1"/>
</dbReference>
<evidence type="ECO:0000256" key="1">
    <source>
        <dbReference type="ARBA" id="ARBA00004123"/>
    </source>
</evidence>
<proteinExistence type="predicted"/>
<keyword evidence="4" id="KW-0862">Zinc</keyword>
<evidence type="ECO:0000256" key="7">
    <source>
        <dbReference type="SAM" id="MobiDB-lite"/>
    </source>
</evidence>
<evidence type="ECO:0000256" key="4">
    <source>
        <dbReference type="ARBA" id="ARBA00022833"/>
    </source>
</evidence>
<dbReference type="PROSITE" id="PS51282">
    <property type="entry name" value="DWNN"/>
    <property type="match status" value="1"/>
</dbReference>
<dbReference type="GO" id="GO:0008270">
    <property type="term" value="F:zinc ion binding"/>
    <property type="evidence" value="ECO:0007669"/>
    <property type="project" value="UniProtKB-KW"/>
</dbReference>
<keyword evidence="5" id="KW-0539">Nucleus</keyword>
<dbReference type="GO" id="GO:0061630">
    <property type="term" value="F:ubiquitin protein ligase activity"/>
    <property type="evidence" value="ECO:0007669"/>
    <property type="project" value="InterPro"/>
</dbReference>
<evidence type="ECO:0000256" key="6">
    <source>
        <dbReference type="PROSITE-ProRule" id="PRU00175"/>
    </source>
</evidence>